<gene>
    <name evidence="2" type="ORF">PG991_000888</name>
</gene>
<name>A0ABR1ST94_9PEZI</name>
<keyword evidence="3" id="KW-1185">Reference proteome</keyword>
<comment type="caution">
    <text evidence="2">The sequence shown here is derived from an EMBL/GenBank/DDBJ whole genome shotgun (WGS) entry which is preliminary data.</text>
</comment>
<protein>
    <submittedName>
        <fullName evidence="2">Uncharacterized protein</fullName>
    </submittedName>
</protein>
<reference evidence="2 3" key="1">
    <citation type="submission" date="2023-01" db="EMBL/GenBank/DDBJ databases">
        <title>Analysis of 21 Apiospora genomes using comparative genomics revels a genus with tremendous synthesis potential of carbohydrate active enzymes and secondary metabolites.</title>
        <authorList>
            <person name="Sorensen T."/>
        </authorList>
    </citation>
    <scope>NUCLEOTIDE SEQUENCE [LARGE SCALE GENOMIC DNA]</scope>
    <source>
        <strain evidence="2 3">CBS 20057</strain>
    </source>
</reference>
<evidence type="ECO:0000256" key="1">
    <source>
        <dbReference type="SAM" id="MobiDB-lite"/>
    </source>
</evidence>
<feature type="region of interest" description="Disordered" evidence="1">
    <location>
        <begin position="100"/>
        <end position="144"/>
    </location>
</feature>
<accession>A0ABR1ST94</accession>
<sequence length="315" mass="34117">MEMLTSINLELVTQLKQVTQSQINLNILINQTTAGNNSEITTTSTFERILNLTQEFINILNVVAGAPNTPHTPLAAQVPQMTTWIGGAYGGYASGSESASNSAYDSEINSPSDNSSITHYSPASASMSPQMPSPTAFIDNDVATPTANPNTDSATVLLIITCYVHILRLHVVLFWHVQHDLQPTSDADKSHRVCHFGNLPLQSGNLQVTMLIQLVASAFERMEALLGLPSDLCLGTCDRYDVFDDGQQQPQQQQPTSPYLYHDSGMLGAAGLLDVAKTIIGKEDLGRPDVGKGGIRSLRWAMVETSHLLQNRLGV</sequence>
<proteinExistence type="predicted"/>
<feature type="compositionally biased region" description="Polar residues" evidence="1">
    <location>
        <begin position="107"/>
        <end position="119"/>
    </location>
</feature>
<dbReference type="EMBL" id="JAQQWI010000002">
    <property type="protein sequence ID" value="KAK8037542.1"/>
    <property type="molecule type" value="Genomic_DNA"/>
</dbReference>
<feature type="compositionally biased region" description="Low complexity" evidence="1">
    <location>
        <begin position="121"/>
        <end position="134"/>
    </location>
</feature>
<evidence type="ECO:0000313" key="2">
    <source>
        <dbReference type="EMBL" id="KAK8037542.1"/>
    </source>
</evidence>
<organism evidence="2 3">
    <name type="scientific">Apiospora marii</name>
    <dbReference type="NCBI Taxonomy" id="335849"/>
    <lineage>
        <taxon>Eukaryota</taxon>
        <taxon>Fungi</taxon>
        <taxon>Dikarya</taxon>
        <taxon>Ascomycota</taxon>
        <taxon>Pezizomycotina</taxon>
        <taxon>Sordariomycetes</taxon>
        <taxon>Xylariomycetidae</taxon>
        <taxon>Amphisphaeriales</taxon>
        <taxon>Apiosporaceae</taxon>
        <taxon>Apiospora</taxon>
    </lineage>
</organism>
<evidence type="ECO:0000313" key="3">
    <source>
        <dbReference type="Proteomes" id="UP001396898"/>
    </source>
</evidence>
<dbReference type="Proteomes" id="UP001396898">
    <property type="component" value="Unassembled WGS sequence"/>
</dbReference>